<protein>
    <submittedName>
        <fullName evidence="2">Uncharacterized protein</fullName>
    </submittedName>
</protein>
<sequence>MEQSYAKLKKITDCIPHITFALLFCSTYMGINATELSNSRTLNSTTSPNTVSIDLSQCICTSHEFPCELSIIKSPLLEINCLIGENMCCPLVRATQDPPALADTKNETTNSIETEGNTPTKTNVNVKIYPIQPIVDDLESRASSDQIILGMQKPKKKCLCKARNSCPHKYIDYGFGFHCTYSTVRCCIPEDDTDNLDKQPFLATNTTTEENAMIVNNQNEENDIASQESPVQLTATTFSDPQPDISLNSTTTDTEAIAMPPNSADLSSNPQPENGELLITEVTNLWKYDDDTEKDGDCFCMPIQKCRARLETNNIERRRDTLCPGDMIQCCGGDVMEEITKKKDDANDDITHIKPEYPPYHQPIQLPGPLVQFENEAENPEIASVPQTPTIPPPQLPTQYHSYEPNNYDRGYNYPPNSYPGQLSGPQNYQKGLYGNNGQNIRPWVSLSSPSTYSKYPPVRNDNHGYPRGPYPNEARSSKPGGLFDTLASMLG</sequence>
<keyword evidence="3" id="KW-1185">Reference proteome</keyword>
<feature type="region of interest" description="Disordered" evidence="1">
    <location>
        <begin position="455"/>
        <end position="482"/>
    </location>
</feature>
<reference evidence="2 3" key="1">
    <citation type="submission" date="2024-08" db="EMBL/GenBank/DDBJ databases">
        <authorList>
            <person name="Cucini C."/>
            <person name="Frati F."/>
        </authorList>
    </citation>
    <scope>NUCLEOTIDE SEQUENCE [LARGE SCALE GENOMIC DNA]</scope>
</reference>
<comment type="caution">
    <text evidence="2">The sequence shown here is derived from an EMBL/GenBank/DDBJ whole genome shotgun (WGS) entry which is preliminary data.</text>
</comment>
<gene>
    <name evidence="2" type="ORF">ODALV1_LOCUS16992</name>
</gene>
<dbReference type="EMBL" id="CAXLJM020000051">
    <property type="protein sequence ID" value="CAL8115736.1"/>
    <property type="molecule type" value="Genomic_DNA"/>
</dbReference>
<accession>A0ABP1R400</accession>
<evidence type="ECO:0000313" key="3">
    <source>
        <dbReference type="Proteomes" id="UP001642540"/>
    </source>
</evidence>
<organism evidence="2 3">
    <name type="scientific">Orchesella dallaii</name>
    <dbReference type="NCBI Taxonomy" id="48710"/>
    <lineage>
        <taxon>Eukaryota</taxon>
        <taxon>Metazoa</taxon>
        <taxon>Ecdysozoa</taxon>
        <taxon>Arthropoda</taxon>
        <taxon>Hexapoda</taxon>
        <taxon>Collembola</taxon>
        <taxon>Entomobryomorpha</taxon>
        <taxon>Entomobryoidea</taxon>
        <taxon>Orchesellidae</taxon>
        <taxon>Orchesellinae</taxon>
        <taxon>Orchesella</taxon>
    </lineage>
</organism>
<dbReference type="Proteomes" id="UP001642540">
    <property type="component" value="Unassembled WGS sequence"/>
</dbReference>
<evidence type="ECO:0000313" key="2">
    <source>
        <dbReference type="EMBL" id="CAL8115736.1"/>
    </source>
</evidence>
<name>A0ABP1R400_9HEXA</name>
<proteinExistence type="predicted"/>
<evidence type="ECO:0000256" key="1">
    <source>
        <dbReference type="SAM" id="MobiDB-lite"/>
    </source>
</evidence>